<dbReference type="Proteomes" id="UP000800094">
    <property type="component" value="Unassembled WGS sequence"/>
</dbReference>
<dbReference type="InterPro" id="IPR036259">
    <property type="entry name" value="MFS_trans_sf"/>
</dbReference>
<keyword evidence="3 6" id="KW-0812">Transmembrane</keyword>
<dbReference type="PANTHER" id="PTHR23502">
    <property type="entry name" value="MAJOR FACILITATOR SUPERFAMILY"/>
    <property type="match status" value="1"/>
</dbReference>
<feature type="transmembrane region" description="Helical" evidence="6">
    <location>
        <begin position="119"/>
        <end position="140"/>
    </location>
</feature>
<feature type="transmembrane region" description="Helical" evidence="6">
    <location>
        <begin position="237"/>
        <end position="257"/>
    </location>
</feature>
<feature type="transmembrane region" description="Helical" evidence="6">
    <location>
        <begin position="147"/>
        <end position="165"/>
    </location>
</feature>
<reference evidence="8" key="1">
    <citation type="journal article" date="2020" name="Stud. Mycol.">
        <title>101 Dothideomycetes genomes: a test case for predicting lifestyles and emergence of pathogens.</title>
        <authorList>
            <person name="Haridas S."/>
            <person name="Albert R."/>
            <person name="Binder M."/>
            <person name="Bloem J."/>
            <person name="Labutti K."/>
            <person name="Salamov A."/>
            <person name="Andreopoulos B."/>
            <person name="Baker S."/>
            <person name="Barry K."/>
            <person name="Bills G."/>
            <person name="Bluhm B."/>
            <person name="Cannon C."/>
            <person name="Castanera R."/>
            <person name="Culley D."/>
            <person name="Daum C."/>
            <person name="Ezra D."/>
            <person name="Gonzalez J."/>
            <person name="Henrissat B."/>
            <person name="Kuo A."/>
            <person name="Liang C."/>
            <person name="Lipzen A."/>
            <person name="Lutzoni F."/>
            <person name="Magnuson J."/>
            <person name="Mondo S."/>
            <person name="Nolan M."/>
            <person name="Ohm R."/>
            <person name="Pangilinan J."/>
            <person name="Park H.-J."/>
            <person name="Ramirez L."/>
            <person name="Alfaro M."/>
            <person name="Sun H."/>
            <person name="Tritt A."/>
            <person name="Yoshinaga Y."/>
            <person name="Zwiers L.-H."/>
            <person name="Turgeon B."/>
            <person name="Goodwin S."/>
            <person name="Spatafora J."/>
            <person name="Crous P."/>
            <person name="Grigoriev I."/>
        </authorList>
    </citation>
    <scope>NUCLEOTIDE SEQUENCE</scope>
    <source>
        <strain evidence="8">CBS 122368</strain>
    </source>
</reference>
<keyword evidence="5 6" id="KW-0472">Membrane</keyword>
<feature type="transmembrane region" description="Helical" evidence="6">
    <location>
        <begin position="454"/>
        <end position="476"/>
    </location>
</feature>
<feature type="transmembrane region" description="Helical" evidence="6">
    <location>
        <begin position="351"/>
        <end position="373"/>
    </location>
</feature>
<feature type="transmembrane region" description="Helical" evidence="6">
    <location>
        <begin position="79"/>
        <end position="99"/>
    </location>
</feature>
<dbReference type="SUPFAM" id="SSF103473">
    <property type="entry name" value="MFS general substrate transporter"/>
    <property type="match status" value="1"/>
</dbReference>
<feature type="transmembrane region" description="Helical" evidence="6">
    <location>
        <begin position="394"/>
        <end position="414"/>
    </location>
</feature>
<evidence type="ECO:0000256" key="1">
    <source>
        <dbReference type="ARBA" id="ARBA00004141"/>
    </source>
</evidence>
<dbReference type="Pfam" id="PF07690">
    <property type="entry name" value="MFS_1"/>
    <property type="match status" value="1"/>
</dbReference>
<evidence type="ECO:0000256" key="5">
    <source>
        <dbReference type="ARBA" id="ARBA00023136"/>
    </source>
</evidence>
<feature type="transmembrane region" description="Helical" evidence="6">
    <location>
        <begin position="311"/>
        <end position="331"/>
    </location>
</feature>
<evidence type="ECO:0000259" key="7">
    <source>
        <dbReference type="PROSITE" id="PS50850"/>
    </source>
</evidence>
<dbReference type="RefSeq" id="XP_033676183.1">
    <property type="nucleotide sequence ID" value="XM_033827319.1"/>
</dbReference>
<feature type="transmembrane region" description="Helical" evidence="6">
    <location>
        <begin position="177"/>
        <end position="198"/>
    </location>
</feature>
<proteinExistence type="inferred from homology"/>
<evidence type="ECO:0000256" key="2">
    <source>
        <dbReference type="ARBA" id="ARBA00008335"/>
    </source>
</evidence>
<comment type="subcellular location">
    <subcellularLocation>
        <location evidence="1">Membrane</location>
        <topology evidence="1">Multi-pass membrane protein</topology>
    </subcellularLocation>
</comment>
<evidence type="ECO:0000256" key="3">
    <source>
        <dbReference type="ARBA" id="ARBA00022692"/>
    </source>
</evidence>
<comment type="similarity">
    <text evidence="2">Belongs to the major facilitator superfamily.</text>
</comment>
<name>A0A6A6HTF1_9PLEO</name>
<dbReference type="Gene3D" id="1.20.1250.20">
    <property type="entry name" value="MFS general substrate transporter like domains"/>
    <property type="match status" value="1"/>
</dbReference>
<dbReference type="GO" id="GO:0005886">
    <property type="term" value="C:plasma membrane"/>
    <property type="evidence" value="ECO:0007669"/>
    <property type="project" value="TreeGrafter"/>
</dbReference>
<evidence type="ECO:0000313" key="9">
    <source>
        <dbReference type="Proteomes" id="UP000800094"/>
    </source>
</evidence>
<accession>A0A6A6HTF1</accession>
<evidence type="ECO:0000256" key="4">
    <source>
        <dbReference type="ARBA" id="ARBA00022989"/>
    </source>
</evidence>
<protein>
    <submittedName>
        <fullName evidence="8">Multidrug transporter</fullName>
    </submittedName>
</protein>
<dbReference type="InterPro" id="IPR011701">
    <property type="entry name" value="MFS"/>
</dbReference>
<dbReference type="EMBL" id="ML987213">
    <property type="protein sequence ID" value="KAF2241179.1"/>
    <property type="molecule type" value="Genomic_DNA"/>
</dbReference>
<feature type="transmembrane region" description="Helical" evidence="6">
    <location>
        <begin position="210"/>
        <end position="231"/>
    </location>
</feature>
<feature type="domain" description="Major facilitator superfamily (MFS) profile" evidence="7">
    <location>
        <begin position="79"/>
        <end position="512"/>
    </location>
</feature>
<dbReference type="OrthoDB" id="5403280at2759"/>
<feature type="transmembrane region" description="Helical" evidence="6">
    <location>
        <begin position="488"/>
        <end position="507"/>
    </location>
</feature>
<gene>
    <name evidence="8" type="ORF">BU26DRAFT_511628</name>
</gene>
<dbReference type="PROSITE" id="PS50850">
    <property type="entry name" value="MFS"/>
    <property type="match status" value="1"/>
</dbReference>
<organism evidence="8 9">
    <name type="scientific">Trematosphaeria pertusa</name>
    <dbReference type="NCBI Taxonomy" id="390896"/>
    <lineage>
        <taxon>Eukaryota</taxon>
        <taxon>Fungi</taxon>
        <taxon>Dikarya</taxon>
        <taxon>Ascomycota</taxon>
        <taxon>Pezizomycotina</taxon>
        <taxon>Dothideomycetes</taxon>
        <taxon>Pleosporomycetidae</taxon>
        <taxon>Pleosporales</taxon>
        <taxon>Massarineae</taxon>
        <taxon>Trematosphaeriaceae</taxon>
        <taxon>Trematosphaeria</taxon>
    </lineage>
</organism>
<dbReference type="GeneID" id="54580649"/>
<keyword evidence="9" id="KW-1185">Reference proteome</keyword>
<sequence>MASPFSNWSPSSLASSQWELEAGDTDRHSQEQLHSTDLRYSNVFGRKEASTVGDKYVDWVGPQDPHNPFNWPISKKWRVTVLACFMTFVVQINGTAMTSAAEQINESFHVSDEDFPHSYWPVLSWTIGGAAAPMLGLPLMENFGVRWSYLVIYAFLIIFLIPQALANNFATLIVTRIITGGCSGVLANITSGIVSDMWRDGKAKSFGTSLYIWGLLAGLSMGPVLGSVIVQYTSWRWIFLVQIIFYCTLIPMLFLGLPEVRPDVILTQRARRIRKATGVPVYAKAEQEHTLISDILKETLIRPTRMLCTEAVVLSFGLWSAFCVGTAFMFTQSITQVYSSLYNWSFFGTGMVQSAVVLGELVGLLLSLCQDSLYFHSAAKNHESPGRPIPEARLYLSIPASFLGLSAGLFWFAWTSYPHLHWIIPTISLSFVGFGMFCATTAVTGYIMDAYAKYAASAIAGVAFLENLFAAFLPLATQSMYQTLGFQWASSLLGFVALALSFMPLVLQSYGRRIRERSPFMREAAYDGA</sequence>
<evidence type="ECO:0000313" key="8">
    <source>
        <dbReference type="EMBL" id="KAF2241179.1"/>
    </source>
</evidence>
<dbReference type="InterPro" id="IPR020846">
    <property type="entry name" value="MFS_dom"/>
</dbReference>
<feature type="transmembrane region" description="Helical" evidence="6">
    <location>
        <begin position="420"/>
        <end position="447"/>
    </location>
</feature>
<dbReference type="AlphaFoldDB" id="A0A6A6HTF1"/>
<dbReference type="GO" id="GO:0022857">
    <property type="term" value="F:transmembrane transporter activity"/>
    <property type="evidence" value="ECO:0007669"/>
    <property type="project" value="InterPro"/>
</dbReference>
<evidence type="ECO:0000256" key="6">
    <source>
        <dbReference type="SAM" id="Phobius"/>
    </source>
</evidence>
<dbReference type="PANTHER" id="PTHR23502:SF52">
    <property type="entry name" value="MULTIDRUG TRANSPORTER, PUTATIVE (AFU_ORTHOLOGUE AFUA_2G17730)-RELATED"/>
    <property type="match status" value="1"/>
</dbReference>
<dbReference type="FunFam" id="1.20.1250.20:FF:000082">
    <property type="entry name" value="MFS multidrug transporter, putative"/>
    <property type="match status" value="1"/>
</dbReference>
<keyword evidence="4 6" id="KW-1133">Transmembrane helix</keyword>